<sequence>MKIKQLNRSNHREVLRLFGEEIVNYYFLLDGLVSSNYEKTFKVYGEYDEDRLVSILVNNFDRNITYYSNQDRDIGIYSSLLRELNYSKLSGPKVLMEKFIPFIKVKENTMSYLGVVKNIVIERKLPISIKVAKTKEEIGMQYELLSSTTEFSSSLPKTKSIYIANEYKRLQESSDRTVYLEINNDMVSSCATIIEDKNSAIIIGVVSNPSYRNKGYGTEVLIGLFELLLEEGKLPYLFYNNPSARSVYKKIG</sequence>
<dbReference type="Gene3D" id="3.40.630.30">
    <property type="match status" value="1"/>
</dbReference>
<dbReference type="EMBL" id="JBHUEM010000007">
    <property type="protein sequence ID" value="MFD1736363.1"/>
    <property type="molecule type" value="Genomic_DNA"/>
</dbReference>
<dbReference type="SUPFAM" id="SSF55729">
    <property type="entry name" value="Acyl-CoA N-acyltransferases (Nat)"/>
    <property type="match status" value="1"/>
</dbReference>
<dbReference type="Proteomes" id="UP001597214">
    <property type="component" value="Unassembled WGS sequence"/>
</dbReference>
<accession>A0ABW4LQN4</accession>
<evidence type="ECO:0000313" key="2">
    <source>
        <dbReference type="EMBL" id="MFD1736363.1"/>
    </source>
</evidence>
<protein>
    <submittedName>
        <fullName evidence="2">GNAT family N-acetyltransferase</fullName>
    </submittedName>
</protein>
<feature type="domain" description="N-acetyltransferase" evidence="1">
    <location>
        <begin position="127"/>
        <end position="252"/>
    </location>
</feature>
<evidence type="ECO:0000259" key="1">
    <source>
        <dbReference type="PROSITE" id="PS51186"/>
    </source>
</evidence>
<proteinExistence type="predicted"/>
<name>A0ABW4LQN4_9BACI</name>
<comment type="caution">
    <text evidence="2">The sequence shown here is derived from an EMBL/GenBank/DDBJ whole genome shotgun (WGS) entry which is preliminary data.</text>
</comment>
<dbReference type="PROSITE" id="PS51186">
    <property type="entry name" value="GNAT"/>
    <property type="match status" value="1"/>
</dbReference>
<dbReference type="InterPro" id="IPR000182">
    <property type="entry name" value="GNAT_dom"/>
</dbReference>
<keyword evidence="3" id="KW-1185">Reference proteome</keyword>
<dbReference type="Pfam" id="PF00583">
    <property type="entry name" value="Acetyltransf_1"/>
    <property type="match status" value="1"/>
</dbReference>
<dbReference type="RefSeq" id="WP_377927512.1">
    <property type="nucleotide sequence ID" value="NZ_JBHUEM010000007.1"/>
</dbReference>
<gene>
    <name evidence="2" type="ORF">ACFSCX_07275</name>
</gene>
<organism evidence="2 3">
    <name type="scientific">Bacillus salitolerans</name>
    <dbReference type="NCBI Taxonomy" id="1437434"/>
    <lineage>
        <taxon>Bacteria</taxon>
        <taxon>Bacillati</taxon>
        <taxon>Bacillota</taxon>
        <taxon>Bacilli</taxon>
        <taxon>Bacillales</taxon>
        <taxon>Bacillaceae</taxon>
        <taxon>Bacillus</taxon>
    </lineage>
</organism>
<dbReference type="InterPro" id="IPR016181">
    <property type="entry name" value="Acyl_CoA_acyltransferase"/>
</dbReference>
<evidence type="ECO:0000313" key="3">
    <source>
        <dbReference type="Proteomes" id="UP001597214"/>
    </source>
</evidence>
<reference evidence="3" key="1">
    <citation type="journal article" date="2019" name="Int. J. Syst. Evol. Microbiol.">
        <title>The Global Catalogue of Microorganisms (GCM) 10K type strain sequencing project: providing services to taxonomists for standard genome sequencing and annotation.</title>
        <authorList>
            <consortium name="The Broad Institute Genomics Platform"/>
            <consortium name="The Broad Institute Genome Sequencing Center for Infectious Disease"/>
            <person name="Wu L."/>
            <person name="Ma J."/>
        </authorList>
    </citation>
    <scope>NUCLEOTIDE SEQUENCE [LARGE SCALE GENOMIC DNA]</scope>
    <source>
        <strain evidence="3">CCUG 49339</strain>
    </source>
</reference>